<dbReference type="Pfam" id="PF11146">
    <property type="entry name" value="DUF2905"/>
    <property type="match status" value="1"/>
</dbReference>
<dbReference type="OrthoDB" id="9811610at2"/>
<dbReference type="InterPro" id="IPR021320">
    <property type="entry name" value="DUF2905"/>
</dbReference>
<dbReference type="PANTHER" id="PTHR36443:SF1">
    <property type="entry name" value="BSR5223 PROTEIN"/>
    <property type="match status" value="1"/>
</dbReference>
<feature type="transmembrane region" description="Helical" evidence="1">
    <location>
        <begin position="20"/>
        <end position="40"/>
    </location>
</feature>
<keyword evidence="1" id="KW-0472">Membrane</keyword>
<name>A0A317TZ57_9GAMM</name>
<dbReference type="PANTHER" id="PTHR36443">
    <property type="entry name" value="BSR5223 PROTEIN"/>
    <property type="match status" value="1"/>
</dbReference>
<keyword evidence="1" id="KW-1133">Transmembrane helix</keyword>
<dbReference type="Proteomes" id="UP000247152">
    <property type="component" value="Unassembled WGS sequence"/>
</dbReference>
<keyword evidence="1" id="KW-0812">Transmembrane</keyword>
<evidence type="ECO:0000313" key="2">
    <source>
        <dbReference type="EMBL" id="PWY54993.1"/>
    </source>
</evidence>
<keyword evidence="5" id="KW-1185">Reference proteome</keyword>
<dbReference type="AlphaFoldDB" id="A0A317TZ57"/>
<sequence>MGLCKLPGDIIIKKCNFTFYFPITACILISLIITLIFWFFNK</sequence>
<reference evidence="3 5" key="2">
    <citation type="submission" date="2018-12" db="EMBL/GenBank/DDBJ databases">
        <title>Legionella sp,whole genome shotgun sequence.</title>
        <authorList>
            <person name="Wu H."/>
        </authorList>
    </citation>
    <scope>NUCLEOTIDE SEQUENCE [LARGE SCALE GENOMIC DNA]</scope>
    <source>
        <strain evidence="3">Km489</strain>
        <strain evidence="5">km489</strain>
    </source>
</reference>
<proteinExistence type="predicted"/>
<dbReference type="EMBL" id="QHJG01000023">
    <property type="protein sequence ID" value="PWY54993.1"/>
    <property type="molecule type" value="Genomic_DNA"/>
</dbReference>
<comment type="caution">
    <text evidence="2">The sequence shown here is derived from an EMBL/GenBank/DDBJ whole genome shotgun (WGS) entry which is preliminary data.</text>
</comment>
<evidence type="ECO:0000313" key="5">
    <source>
        <dbReference type="Proteomes" id="UP000287374"/>
    </source>
</evidence>
<dbReference type="Proteomes" id="UP000287374">
    <property type="component" value="Unassembled WGS sequence"/>
</dbReference>
<dbReference type="EMBL" id="RZGX01000020">
    <property type="protein sequence ID" value="RUR21033.1"/>
    <property type="molecule type" value="Genomic_DNA"/>
</dbReference>
<accession>A0A317TZ57</accession>
<protein>
    <submittedName>
        <fullName evidence="2">DUF2905 domain-containing protein</fullName>
    </submittedName>
</protein>
<evidence type="ECO:0000313" key="4">
    <source>
        <dbReference type="Proteomes" id="UP000247152"/>
    </source>
</evidence>
<evidence type="ECO:0000313" key="3">
    <source>
        <dbReference type="EMBL" id="RUR21033.1"/>
    </source>
</evidence>
<organism evidence="2 4">
    <name type="scientific">Legionella qingyii</name>
    <dbReference type="NCBI Taxonomy" id="2184757"/>
    <lineage>
        <taxon>Bacteria</taxon>
        <taxon>Pseudomonadati</taxon>
        <taxon>Pseudomonadota</taxon>
        <taxon>Gammaproteobacteria</taxon>
        <taxon>Legionellales</taxon>
        <taxon>Legionellaceae</taxon>
        <taxon>Legionella</taxon>
    </lineage>
</organism>
<reference evidence="2 4" key="1">
    <citation type="submission" date="2018-05" db="EMBL/GenBank/DDBJ databases">
        <title>Legionella qingyii sp.nov., whole genome shotgun sequence.</title>
        <authorList>
            <person name="Wu H."/>
            <person name="Zhu Q."/>
            <person name="Hu C."/>
        </authorList>
    </citation>
    <scope>NUCLEOTIDE SEQUENCE [LARGE SCALE GENOMIC DNA]</scope>
    <source>
        <strain evidence="2 4">HEB18</strain>
    </source>
</reference>
<gene>
    <name evidence="2" type="ORF">DGG96_14410</name>
    <name evidence="3" type="ORF">ELY20_13870</name>
</gene>
<evidence type="ECO:0000256" key="1">
    <source>
        <dbReference type="SAM" id="Phobius"/>
    </source>
</evidence>